<organism evidence="1 2">
    <name type="scientific">Flagellimonas yonaguniensis</name>
    <dbReference type="NCBI Taxonomy" id="3031325"/>
    <lineage>
        <taxon>Bacteria</taxon>
        <taxon>Pseudomonadati</taxon>
        <taxon>Bacteroidota</taxon>
        <taxon>Flavobacteriia</taxon>
        <taxon>Flavobacteriales</taxon>
        <taxon>Flavobacteriaceae</taxon>
        <taxon>Flagellimonas</taxon>
    </lineage>
</organism>
<gene>
    <name evidence="1" type="ORF">PY092_16660</name>
</gene>
<dbReference type="InterPro" id="IPR035897">
    <property type="entry name" value="Toll_tir_struct_dom_sf"/>
</dbReference>
<protein>
    <submittedName>
        <fullName evidence="1">TIR domain-containing protein</fullName>
    </submittedName>
</protein>
<dbReference type="EMBL" id="JARFVB010000015">
    <property type="protein sequence ID" value="MDF0717797.1"/>
    <property type="molecule type" value="Genomic_DNA"/>
</dbReference>
<dbReference type="Gene3D" id="3.40.50.10140">
    <property type="entry name" value="Toll/interleukin-1 receptor homology (TIR) domain"/>
    <property type="match status" value="1"/>
</dbReference>
<dbReference type="SUPFAM" id="SSF52200">
    <property type="entry name" value="Toll/Interleukin receptor TIR domain"/>
    <property type="match status" value="1"/>
</dbReference>
<reference evidence="1 2" key="1">
    <citation type="submission" date="2023-03" db="EMBL/GenBank/DDBJ databases">
        <title>Muricauda XX sp. nov. and Muricauda XXX sp. nov., two novel species isolated from Okinawa Trough.</title>
        <authorList>
            <person name="Cao W."/>
            <person name="Deng X."/>
        </authorList>
    </citation>
    <scope>NUCLEOTIDE SEQUENCE [LARGE SCALE GENOMIC DNA]</scope>
    <source>
        <strain evidence="1 2">334s03</strain>
    </source>
</reference>
<comment type="caution">
    <text evidence="1">The sequence shown here is derived from an EMBL/GenBank/DDBJ whole genome shotgun (WGS) entry which is preliminary data.</text>
</comment>
<proteinExistence type="predicted"/>
<keyword evidence="2" id="KW-1185">Reference proteome</keyword>
<dbReference type="RefSeq" id="WP_275616942.1">
    <property type="nucleotide sequence ID" value="NZ_JARFVB010000015.1"/>
</dbReference>
<evidence type="ECO:0000313" key="1">
    <source>
        <dbReference type="EMBL" id="MDF0717797.1"/>
    </source>
</evidence>
<evidence type="ECO:0000313" key="2">
    <source>
        <dbReference type="Proteomes" id="UP001221366"/>
    </source>
</evidence>
<dbReference type="Proteomes" id="UP001221366">
    <property type="component" value="Unassembled WGS sequence"/>
</dbReference>
<name>A0ABT5Y2X0_9FLAO</name>
<accession>A0ABT5Y2X0</accession>
<sequence length="338" mass="39106">MSESKEEKQEEQLLTKSPNSLVFISHDTRDAEIAEAFSILLKRVSAGVLKSFRSSDKKGNQGIEYGVEWYPEIIKNIQGATDVVCLLTPYSVDRPWILFEAGMAKGKLNTPILGVALGLTLKKASSGPFAQFQNCGGDEESLCKLVFQLVDRIPNSEPDEETIKFHVQKFITSIGEIFSKRKKDPQNDSVIHYNENDTPKLFEEIKVMFQDLPSRIESRIDSEHREKRRKRFYPAMVEEMLHMTPNPTIGLLMALGLIREKMPWVYESGTETIRTIKSDLSRMEKEKAVMEFDEMLEITTRNPIMEELLMMNSKEDFIMYRELPRMLRKHMQRLLMEK</sequence>